<dbReference type="Proteomes" id="UP000288805">
    <property type="component" value="Unassembled WGS sequence"/>
</dbReference>
<dbReference type="InterPro" id="IPR050905">
    <property type="entry name" value="Plant_NBS-LRR"/>
</dbReference>
<evidence type="ECO:0000313" key="2">
    <source>
        <dbReference type="EMBL" id="RVW64171.1"/>
    </source>
</evidence>
<sequence>MPNNPSTQKLQKAIIQRLNLSVEGISSIKGKAQRISEELERKKCLILLDKVGHKIDLHKIMGFQNLKDSKEIVGDALSSSSIKRIAELVVNECGGFPLLIDRVAITFKKNEENDVLWNRGLLCIQRWDSSKVGGIDEVLEFLELYYLLECWRAEGFTMDYTNEFKDARGKRHAILKELIDLSLLEITDGRKFVKMNKVVRKMALKMSSQRNDFKLLVKPRERLNDFPKKKKWEQATRISLMDNQLQTLPDTDLDCRNLLTLLLQRNW</sequence>
<evidence type="ECO:0000313" key="3">
    <source>
        <dbReference type="Proteomes" id="UP000288805"/>
    </source>
</evidence>
<dbReference type="EMBL" id="QGNW01000724">
    <property type="protein sequence ID" value="RVW64171.1"/>
    <property type="molecule type" value="Genomic_DNA"/>
</dbReference>
<keyword evidence="1" id="KW-0611">Plant defense</keyword>
<comment type="caution">
    <text evidence="2">The sequence shown here is derived from an EMBL/GenBank/DDBJ whole genome shotgun (WGS) entry which is preliminary data.</text>
</comment>
<reference evidence="2 3" key="1">
    <citation type="journal article" date="2018" name="PLoS Genet.">
        <title>Population sequencing reveals clonal diversity and ancestral inbreeding in the grapevine cultivar Chardonnay.</title>
        <authorList>
            <person name="Roach M.J."/>
            <person name="Johnson D.L."/>
            <person name="Bohlmann J."/>
            <person name="van Vuuren H.J."/>
            <person name="Jones S.J."/>
            <person name="Pretorius I.S."/>
            <person name="Schmidt S.A."/>
            <person name="Borneman A.R."/>
        </authorList>
    </citation>
    <scope>NUCLEOTIDE SEQUENCE [LARGE SCALE GENOMIC DNA]</scope>
    <source>
        <strain evidence="3">cv. Chardonnay</strain>
        <tissue evidence="2">Leaf</tissue>
    </source>
</reference>
<accession>A0A438FW38</accession>
<dbReference type="PANTHER" id="PTHR33463">
    <property type="entry name" value="NB-ARC DOMAIN-CONTAINING PROTEIN-RELATED"/>
    <property type="match status" value="1"/>
</dbReference>
<evidence type="ECO:0000256" key="1">
    <source>
        <dbReference type="ARBA" id="ARBA00022821"/>
    </source>
</evidence>
<protein>
    <submittedName>
        <fullName evidence="2">Disease resistance protein RPS2</fullName>
    </submittedName>
</protein>
<dbReference type="AlphaFoldDB" id="A0A438FW38"/>
<organism evidence="2 3">
    <name type="scientific">Vitis vinifera</name>
    <name type="common">Grape</name>
    <dbReference type="NCBI Taxonomy" id="29760"/>
    <lineage>
        <taxon>Eukaryota</taxon>
        <taxon>Viridiplantae</taxon>
        <taxon>Streptophyta</taxon>
        <taxon>Embryophyta</taxon>
        <taxon>Tracheophyta</taxon>
        <taxon>Spermatophyta</taxon>
        <taxon>Magnoliopsida</taxon>
        <taxon>eudicotyledons</taxon>
        <taxon>Gunneridae</taxon>
        <taxon>Pentapetalae</taxon>
        <taxon>rosids</taxon>
        <taxon>Vitales</taxon>
        <taxon>Vitaceae</taxon>
        <taxon>Viteae</taxon>
        <taxon>Vitis</taxon>
    </lineage>
</organism>
<name>A0A438FW38_VITVI</name>
<gene>
    <name evidence="2" type="primary">RPS2_10</name>
    <name evidence="2" type="ORF">CK203_046352</name>
</gene>
<proteinExistence type="predicted"/>
<dbReference type="PANTHER" id="PTHR33463:SF209">
    <property type="entry name" value="DISEASE RESISTANCE PROTEIN RPS2-LIKE"/>
    <property type="match status" value="1"/>
</dbReference>